<dbReference type="PANTHER" id="PTHR43668:SF2">
    <property type="entry name" value="ALLANTOINASE"/>
    <property type="match status" value="1"/>
</dbReference>
<keyword evidence="3 7" id="KW-0479">Metal-binding</keyword>
<evidence type="ECO:0000256" key="5">
    <source>
        <dbReference type="ARBA" id="ARBA00022833"/>
    </source>
</evidence>
<evidence type="ECO:0000256" key="6">
    <source>
        <dbReference type="ARBA" id="ARBA00022975"/>
    </source>
</evidence>
<evidence type="ECO:0000256" key="3">
    <source>
        <dbReference type="ARBA" id="ARBA00022723"/>
    </source>
</evidence>
<dbReference type="FunCoup" id="A0A140L4D5">
    <property type="interactions" value="263"/>
</dbReference>
<dbReference type="InterPro" id="IPR032466">
    <property type="entry name" value="Metal_Hydrolase"/>
</dbReference>
<dbReference type="GO" id="GO:0005737">
    <property type="term" value="C:cytoplasm"/>
    <property type="evidence" value="ECO:0007669"/>
    <property type="project" value="TreeGrafter"/>
</dbReference>
<dbReference type="InterPro" id="IPR002195">
    <property type="entry name" value="Dihydroorotase_CS"/>
</dbReference>
<dbReference type="GO" id="GO:0008270">
    <property type="term" value="F:zinc ion binding"/>
    <property type="evidence" value="ECO:0007669"/>
    <property type="project" value="UniProtKB-UniRule"/>
</dbReference>
<dbReference type="STRING" id="520764.AN618_19220"/>
<dbReference type="PROSITE" id="PS00482">
    <property type="entry name" value="DIHYDROOROTASE_1"/>
    <property type="match status" value="1"/>
</dbReference>
<evidence type="ECO:0000313" key="11">
    <source>
        <dbReference type="Proteomes" id="UP000070427"/>
    </source>
</evidence>
<reference evidence="10 11" key="1">
    <citation type="submission" date="2015-12" db="EMBL/GenBank/DDBJ databases">
        <title>Draft genome sequnece of Fervidicola ferrireducens strain Y170.</title>
        <authorList>
            <person name="Patel B.K."/>
        </authorList>
    </citation>
    <scope>NUCLEOTIDE SEQUENCE [LARGE SCALE GENOMIC DNA]</scope>
    <source>
        <strain evidence="10 11">Y170</strain>
    </source>
</reference>
<dbReference type="Pfam" id="PF12890">
    <property type="entry name" value="DHOase"/>
    <property type="match status" value="1"/>
</dbReference>
<evidence type="ECO:0000256" key="4">
    <source>
        <dbReference type="ARBA" id="ARBA00022801"/>
    </source>
</evidence>
<name>A0A140L4D5_9FIRM</name>
<dbReference type="Gene3D" id="2.30.40.10">
    <property type="entry name" value="Urease, subunit C, domain 1"/>
    <property type="match status" value="1"/>
</dbReference>
<comment type="catalytic activity">
    <reaction evidence="7">
        <text>(S)-dihydroorotate + H2O = N-carbamoyl-L-aspartate + H(+)</text>
        <dbReference type="Rhea" id="RHEA:24296"/>
        <dbReference type="ChEBI" id="CHEBI:15377"/>
        <dbReference type="ChEBI" id="CHEBI:15378"/>
        <dbReference type="ChEBI" id="CHEBI:30864"/>
        <dbReference type="ChEBI" id="CHEBI:32814"/>
        <dbReference type="EC" id="3.5.2.3"/>
    </reaction>
</comment>
<dbReference type="InParanoid" id="A0A140L4D5"/>
<keyword evidence="6 7" id="KW-0665">Pyrimidine biosynthesis</keyword>
<dbReference type="HAMAP" id="MF_00220_B">
    <property type="entry name" value="PyrC_classI_B"/>
    <property type="match status" value="1"/>
</dbReference>
<dbReference type="PATRIC" id="fig|520764.3.peg.2060"/>
<dbReference type="EC" id="3.5.2.3" evidence="7"/>
<evidence type="ECO:0000313" key="10">
    <source>
        <dbReference type="EMBL" id="KXG75410.1"/>
    </source>
</evidence>
<feature type="binding site" evidence="7">
    <location>
        <begin position="62"/>
        <end position="64"/>
    </location>
    <ligand>
        <name>substrate</name>
    </ligand>
</feature>
<keyword evidence="4 7" id="KW-0378">Hydrolase</keyword>
<feature type="binding site" evidence="7">
    <location>
        <begin position="323"/>
        <end position="324"/>
    </location>
    <ligand>
        <name>substrate</name>
    </ligand>
</feature>
<protein>
    <recommendedName>
        <fullName evidence="7">Dihydroorotase</fullName>
        <shortName evidence="7">DHOase</shortName>
        <ecNumber evidence="7">3.5.2.3</ecNumber>
    </recommendedName>
</protein>
<feature type="binding site" evidence="7">
    <location>
        <position position="60"/>
    </location>
    <ligand>
        <name>Zn(2+)</name>
        <dbReference type="ChEBI" id="CHEBI:29105"/>
        <label>1</label>
    </ligand>
</feature>
<feature type="binding site" evidence="7">
    <location>
        <position position="152"/>
    </location>
    <ligand>
        <name>Zn(2+)</name>
        <dbReference type="ChEBI" id="CHEBI:29105"/>
        <label>1</label>
    </ligand>
</feature>
<feature type="binding site" evidence="7">
    <location>
        <position position="152"/>
    </location>
    <ligand>
        <name>Zn(2+)</name>
        <dbReference type="ChEBI" id="CHEBI:29105"/>
        <label>2</label>
    </ligand>
</feature>
<comment type="caution">
    <text evidence="10">The sequence shown here is derived from an EMBL/GenBank/DDBJ whole genome shotgun (WGS) entry which is preliminary data.</text>
</comment>
<sequence length="427" mass="45307">MKVLLKGARVLDPSRGLDGILDVLIDGERITLIGEDIKAEDAKVIDLSGLLVVPGLVDMHVHLRDPGLEYKEDIESGAKSAAAGGFTAIACMPNTVPPVDNAAMVSYIASKAERVGLSRVFPIGCISKGREGRELAEMGEMAMAGAVAFSDDGNCVSDASLMRRALMYAGDFGKVVIDHCEDPTLSAGGVMNEGYVSTLLGLPGIPRSAEEVMVARDVILAKETGAPVHIAHVSTKGSVEIIRRAKAEGIPVTCEVAPHHLVLTEDAVMGYNTNAKVNPPLRTEEDVEALIEGLKDGTIDAIVSDHAPHSMDEKDVEFDKAAFGISGLETSLGLVLTFLVGAGKLSLEEVVEKMSANPARILKIEGGALKEGALADITVIDLKKKWAVESAKFFSKGKNTPFEGWELKGKAVMTMVGGRIVYSEKQY</sequence>
<feature type="binding site" evidence="7">
    <location>
        <position position="232"/>
    </location>
    <ligand>
        <name>Zn(2+)</name>
        <dbReference type="ChEBI" id="CHEBI:29105"/>
        <label>2</label>
    </ligand>
</feature>
<dbReference type="Pfam" id="PF07969">
    <property type="entry name" value="Amidohydro_3"/>
    <property type="match status" value="1"/>
</dbReference>
<comment type="cofactor">
    <cofactor evidence="7">
        <name>Zn(2+)</name>
        <dbReference type="ChEBI" id="CHEBI:29105"/>
    </cofactor>
    <text evidence="7">Binds 2 Zn(2+) ions per subunit.</text>
</comment>
<dbReference type="GO" id="GO:0004151">
    <property type="term" value="F:dihydroorotase activity"/>
    <property type="evidence" value="ECO:0007669"/>
    <property type="project" value="UniProtKB-UniRule"/>
</dbReference>
<dbReference type="SUPFAM" id="SSF51338">
    <property type="entry name" value="Composite domain of metallo-dependent hydrolases"/>
    <property type="match status" value="1"/>
</dbReference>
<dbReference type="GO" id="GO:0006145">
    <property type="term" value="P:purine nucleobase catabolic process"/>
    <property type="evidence" value="ECO:0007669"/>
    <property type="project" value="TreeGrafter"/>
</dbReference>
<feature type="binding site" evidence="7">
    <location>
        <position position="305"/>
    </location>
    <ligand>
        <name>Zn(2+)</name>
        <dbReference type="ChEBI" id="CHEBI:29105"/>
        <label>1</label>
    </ligand>
</feature>
<feature type="domain" description="Amidohydrolase 3" evidence="8">
    <location>
        <begin position="343"/>
        <end position="422"/>
    </location>
</feature>
<accession>A0A140L4D5</accession>
<gene>
    <name evidence="10" type="primary">pyrC_2</name>
    <name evidence="7" type="synonym">pyrC</name>
    <name evidence="10" type="ORF">AN618_19220</name>
</gene>
<dbReference type="InterPro" id="IPR011059">
    <property type="entry name" value="Metal-dep_hydrolase_composite"/>
</dbReference>
<dbReference type="GO" id="GO:0004038">
    <property type="term" value="F:allantoinase activity"/>
    <property type="evidence" value="ECO:0007669"/>
    <property type="project" value="TreeGrafter"/>
</dbReference>
<dbReference type="InterPro" id="IPR050138">
    <property type="entry name" value="DHOase/Allantoinase_Hydrolase"/>
</dbReference>
<feature type="binding site" evidence="7">
    <location>
        <position position="179"/>
    </location>
    <ligand>
        <name>Zn(2+)</name>
        <dbReference type="ChEBI" id="CHEBI:29105"/>
        <label>2</label>
    </ligand>
</feature>
<evidence type="ECO:0000256" key="2">
    <source>
        <dbReference type="ARBA" id="ARBA00010286"/>
    </source>
</evidence>
<proteinExistence type="inferred from homology"/>
<dbReference type="OrthoDB" id="9765462at2"/>
<dbReference type="Gene3D" id="3.20.20.140">
    <property type="entry name" value="Metal-dependent hydrolases"/>
    <property type="match status" value="1"/>
</dbReference>
<comment type="pathway">
    <text evidence="7">Pyrimidine metabolism; UMP biosynthesis via de novo pathway; (S)-dihydroorotate from bicarbonate: step 3/3.</text>
</comment>
<feature type="binding site" evidence="7">
    <location>
        <position position="62"/>
    </location>
    <ligand>
        <name>Zn(2+)</name>
        <dbReference type="ChEBI" id="CHEBI:29105"/>
        <label>1</label>
    </ligand>
</feature>
<feature type="binding site" evidence="7">
    <location>
        <position position="278"/>
    </location>
    <ligand>
        <name>substrate</name>
    </ligand>
</feature>
<feature type="active site" evidence="7">
    <location>
        <position position="305"/>
    </location>
</feature>
<evidence type="ECO:0000256" key="1">
    <source>
        <dbReference type="ARBA" id="ARBA00002368"/>
    </source>
</evidence>
<feature type="domain" description="Dihydroorotase catalytic" evidence="9">
    <location>
        <begin position="50"/>
        <end position="237"/>
    </location>
</feature>
<dbReference type="Proteomes" id="UP000070427">
    <property type="component" value="Unassembled WGS sequence"/>
</dbReference>
<dbReference type="SUPFAM" id="SSF51556">
    <property type="entry name" value="Metallo-dependent hydrolases"/>
    <property type="match status" value="1"/>
</dbReference>
<feature type="binding site" evidence="7">
    <location>
        <position position="309"/>
    </location>
    <ligand>
        <name>substrate</name>
    </ligand>
</feature>
<dbReference type="PROSITE" id="PS00483">
    <property type="entry name" value="DIHYDROOROTASE_2"/>
    <property type="match status" value="1"/>
</dbReference>
<dbReference type="PANTHER" id="PTHR43668">
    <property type="entry name" value="ALLANTOINASE"/>
    <property type="match status" value="1"/>
</dbReference>
<keyword evidence="5 7" id="KW-0862">Zinc</keyword>
<feature type="binding site" evidence="7">
    <location>
        <position position="94"/>
    </location>
    <ligand>
        <name>substrate</name>
    </ligand>
</feature>
<evidence type="ECO:0000259" key="8">
    <source>
        <dbReference type="Pfam" id="PF07969"/>
    </source>
</evidence>
<comment type="similarity">
    <text evidence="2 7">Belongs to the metallo-dependent hydrolases superfamily. DHOase family. Class I DHOase subfamily.</text>
</comment>
<dbReference type="InterPro" id="IPR024403">
    <property type="entry name" value="DHOase_cat"/>
</dbReference>
<dbReference type="CDD" id="cd01317">
    <property type="entry name" value="DHOase_IIa"/>
    <property type="match status" value="1"/>
</dbReference>
<dbReference type="UniPathway" id="UPA00070">
    <property type="reaction ID" value="UER00117"/>
</dbReference>
<evidence type="ECO:0000256" key="7">
    <source>
        <dbReference type="HAMAP-Rule" id="MF_00220"/>
    </source>
</evidence>
<comment type="function">
    <text evidence="1 7">Catalyzes the reversible cyclization of carbamoyl aspartate to dihydroorotate.</text>
</comment>
<dbReference type="AlphaFoldDB" id="A0A140L4D5"/>
<dbReference type="InterPro" id="IPR013108">
    <property type="entry name" value="Amidohydro_3"/>
</dbReference>
<evidence type="ECO:0000259" key="9">
    <source>
        <dbReference type="Pfam" id="PF12890"/>
    </source>
</evidence>
<organism evidence="10 11">
    <name type="scientific">Fervidicola ferrireducens</name>
    <dbReference type="NCBI Taxonomy" id="520764"/>
    <lineage>
        <taxon>Bacteria</taxon>
        <taxon>Bacillati</taxon>
        <taxon>Bacillota</taxon>
        <taxon>Clostridia</taxon>
        <taxon>Thermosediminibacterales</taxon>
        <taxon>Thermosediminibacteraceae</taxon>
        <taxon>Fervidicola</taxon>
    </lineage>
</organism>
<dbReference type="InterPro" id="IPR004722">
    <property type="entry name" value="DHOase"/>
</dbReference>
<keyword evidence="11" id="KW-1185">Reference proteome</keyword>
<dbReference type="GO" id="GO:0044205">
    <property type="term" value="P:'de novo' UMP biosynthetic process"/>
    <property type="evidence" value="ECO:0007669"/>
    <property type="project" value="UniProtKB-UniRule"/>
</dbReference>
<dbReference type="RefSeq" id="WP_066354341.1">
    <property type="nucleotide sequence ID" value="NZ_LOED01000027.1"/>
</dbReference>
<dbReference type="EMBL" id="LOED01000027">
    <property type="protein sequence ID" value="KXG75410.1"/>
    <property type="molecule type" value="Genomic_DNA"/>
</dbReference>
<dbReference type="NCBIfam" id="TIGR00857">
    <property type="entry name" value="pyrC_multi"/>
    <property type="match status" value="1"/>
</dbReference>